<name>A0ABU9DDU9_9BACL</name>
<gene>
    <name evidence="1" type="ORF">WMW72_03450</name>
</gene>
<dbReference type="InterPro" id="IPR041881">
    <property type="entry name" value="PqqD_sf"/>
</dbReference>
<dbReference type="Pfam" id="PF05402">
    <property type="entry name" value="PqqD"/>
    <property type="match status" value="1"/>
</dbReference>
<dbReference type="Proteomes" id="UP001469365">
    <property type="component" value="Unassembled WGS sequence"/>
</dbReference>
<reference evidence="1 2" key="1">
    <citation type="submission" date="2024-04" db="EMBL/GenBank/DDBJ databases">
        <title>draft genome sequnece of Paenibacillus filicis.</title>
        <authorList>
            <person name="Kim D.-U."/>
        </authorList>
    </citation>
    <scope>NUCLEOTIDE SEQUENCE [LARGE SCALE GENOMIC DNA]</scope>
    <source>
        <strain evidence="1 2">KACC14197</strain>
    </source>
</reference>
<proteinExistence type="predicted"/>
<evidence type="ECO:0000313" key="2">
    <source>
        <dbReference type="Proteomes" id="UP001469365"/>
    </source>
</evidence>
<dbReference type="InterPro" id="IPR008792">
    <property type="entry name" value="PQQD"/>
</dbReference>
<comment type="caution">
    <text evidence="1">The sequence shown here is derived from an EMBL/GenBank/DDBJ whole genome shotgun (WGS) entry which is preliminary data.</text>
</comment>
<dbReference type="RefSeq" id="WP_341414001.1">
    <property type="nucleotide sequence ID" value="NZ_JBBPCC010000001.1"/>
</dbReference>
<accession>A0ABU9DDU9</accession>
<sequence>MTNPSISTTYRRTTNAEAFEVDGEWVIMHADQYTITKLNEVGGLIWSRLEQEQTPDSLTDAVLEVYDITKQQAGQDVEAFLNQLLQLGLINHAG</sequence>
<dbReference type="Gene3D" id="1.10.10.1150">
    <property type="entry name" value="Coenzyme PQQ synthesis protein D (PqqD)"/>
    <property type="match status" value="1"/>
</dbReference>
<protein>
    <submittedName>
        <fullName evidence="1">PqqD family protein</fullName>
    </submittedName>
</protein>
<evidence type="ECO:0000313" key="1">
    <source>
        <dbReference type="EMBL" id="MEK8126959.1"/>
    </source>
</evidence>
<dbReference type="EMBL" id="JBBPCC010000001">
    <property type="protein sequence ID" value="MEK8126959.1"/>
    <property type="molecule type" value="Genomic_DNA"/>
</dbReference>
<keyword evidence="2" id="KW-1185">Reference proteome</keyword>
<organism evidence="1 2">
    <name type="scientific">Paenibacillus filicis</name>
    <dbReference type="NCBI Taxonomy" id="669464"/>
    <lineage>
        <taxon>Bacteria</taxon>
        <taxon>Bacillati</taxon>
        <taxon>Bacillota</taxon>
        <taxon>Bacilli</taxon>
        <taxon>Bacillales</taxon>
        <taxon>Paenibacillaceae</taxon>
        <taxon>Paenibacillus</taxon>
    </lineage>
</organism>